<reference evidence="2" key="1">
    <citation type="submission" date="2011-06" db="EMBL/GenBank/DDBJ databases">
        <title>Complete genome sequence of Paenibacillus mucilaginosus KNP414.</title>
        <authorList>
            <person name="Wang J."/>
            <person name="Hu S."/>
            <person name="Hu X."/>
            <person name="Zhang B."/>
            <person name="Dong D."/>
            <person name="Zhang S."/>
            <person name="Zhao K."/>
            <person name="Wu D."/>
        </authorList>
    </citation>
    <scope>NUCLEOTIDE SEQUENCE [LARGE SCALE GENOMIC DNA]</scope>
    <source>
        <strain evidence="2">KNP414</strain>
    </source>
</reference>
<dbReference type="EMBL" id="CP002869">
    <property type="protein sequence ID" value="AEI43932.1"/>
    <property type="molecule type" value="Genomic_DNA"/>
</dbReference>
<dbReference type="KEGG" id="pms:KNP414_05408"/>
<dbReference type="Proteomes" id="UP000006620">
    <property type="component" value="Chromosome"/>
</dbReference>
<protein>
    <submittedName>
        <fullName evidence="1">Uncharacterized protein</fullName>
    </submittedName>
</protein>
<evidence type="ECO:0000313" key="1">
    <source>
        <dbReference type="EMBL" id="AEI43932.1"/>
    </source>
</evidence>
<proteinExistence type="predicted"/>
<organism evidence="1 2">
    <name type="scientific">Paenibacillus mucilaginosus (strain KNP414)</name>
    <dbReference type="NCBI Taxonomy" id="1036673"/>
    <lineage>
        <taxon>Bacteria</taxon>
        <taxon>Bacillati</taxon>
        <taxon>Bacillota</taxon>
        <taxon>Bacilli</taxon>
        <taxon>Bacillales</taxon>
        <taxon>Paenibacillaceae</taxon>
        <taxon>Paenibacillus</taxon>
    </lineage>
</organism>
<name>F8FGB2_PAEMK</name>
<accession>F8FGB2</accession>
<dbReference type="HOGENOM" id="CLU_1502061_0_0_9"/>
<gene>
    <name evidence="1" type="ordered locus">KNP414_05408</name>
</gene>
<sequence length="179" mass="20535">MEDQVTQILERIRFAEALCELDSAKSRLQSGQLQELIGHLDRMREHFSTMHALPEERSEVMALRQSLADLRVELRPCIQDVEAKLEESLKEYRSALGGDKEAFEKLSEAEQEGSRPLAYRFKKDYRTLKDLSELLSLLSADLMNLSDRVEHHFLHSHPAPEIGDYEYRDNVPAPGSISP</sequence>
<dbReference type="AlphaFoldDB" id="F8FGB2"/>
<evidence type="ECO:0000313" key="2">
    <source>
        <dbReference type="Proteomes" id="UP000006620"/>
    </source>
</evidence>
<dbReference type="PATRIC" id="fig|1036673.3.peg.5013"/>
<dbReference type="RefSeq" id="WP_013919085.1">
    <property type="nucleotide sequence ID" value="NC_015690.1"/>
</dbReference>
<reference evidence="1 2" key="2">
    <citation type="journal article" date="2013" name="Genome Announc.">
        <title>Genome Sequence of Growth-Improving Paenibacillus mucilaginosus Strain KNP414.</title>
        <authorList>
            <person name="Lu J.J."/>
            <person name="Wang J.F."/>
            <person name="Hu X.F."/>
        </authorList>
    </citation>
    <scope>NUCLEOTIDE SEQUENCE [LARGE SCALE GENOMIC DNA]</scope>
    <source>
        <strain evidence="1 2">KNP414</strain>
    </source>
</reference>